<dbReference type="InterPro" id="IPR012337">
    <property type="entry name" value="RNaseH-like_sf"/>
</dbReference>
<evidence type="ECO:0000256" key="1">
    <source>
        <dbReference type="ARBA" id="ARBA00022722"/>
    </source>
</evidence>
<dbReference type="OrthoDB" id="159416at2"/>
<dbReference type="Gene3D" id="3.30.420.10">
    <property type="entry name" value="Ribonuclease H-like superfamily/Ribonuclease H"/>
    <property type="match status" value="1"/>
</dbReference>
<gene>
    <name evidence="5" type="ORF">HMPREF9334_01523</name>
</gene>
<dbReference type="CDD" id="cd06133">
    <property type="entry name" value="ERI-1_3'hExo_like"/>
    <property type="match status" value="1"/>
</dbReference>
<dbReference type="Proteomes" id="UP000004129">
    <property type="component" value="Unassembled WGS sequence"/>
</dbReference>
<dbReference type="InterPro" id="IPR047201">
    <property type="entry name" value="ERI-1_3'hExo-like"/>
</dbReference>
<organism evidence="5 6">
    <name type="scientific">Selenomonas infelix ATCC 43532</name>
    <dbReference type="NCBI Taxonomy" id="679201"/>
    <lineage>
        <taxon>Bacteria</taxon>
        <taxon>Bacillati</taxon>
        <taxon>Bacillota</taxon>
        <taxon>Negativicutes</taxon>
        <taxon>Selenomonadales</taxon>
        <taxon>Selenomonadaceae</taxon>
        <taxon>Selenomonas</taxon>
    </lineage>
</organism>
<dbReference type="GO" id="GO:0003676">
    <property type="term" value="F:nucleic acid binding"/>
    <property type="evidence" value="ECO:0007669"/>
    <property type="project" value="InterPro"/>
</dbReference>
<name>G5GQJ2_9FIRM</name>
<reference evidence="5 6" key="1">
    <citation type="submission" date="2011-08" db="EMBL/GenBank/DDBJ databases">
        <title>The Genome Sequence of Selenomonas infelix ATCC 43532.</title>
        <authorList>
            <consortium name="The Broad Institute Genome Sequencing Platform"/>
            <person name="Earl A."/>
            <person name="Ward D."/>
            <person name="Feldgarden M."/>
            <person name="Gevers D."/>
            <person name="Izard J."/>
            <person name="Blanton J.M."/>
            <person name="Baranova O.V."/>
            <person name="Dewhirst F.E."/>
            <person name="Young S.K."/>
            <person name="Zeng Q."/>
            <person name="Gargeya S."/>
            <person name="Fitzgerald M."/>
            <person name="Haas B."/>
            <person name="Abouelleil A."/>
            <person name="Alvarado L."/>
            <person name="Arachchi H.M."/>
            <person name="Berlin A."/>
            <person name="Brown A."/>
            <person name="Chapman S.B."/>
            <person name="Chen Z."/>
            <person name="Dunbar C."/>
            <person name="Freedman E."/>
            <person name="Gearin G."/>
            <person name="Gellesch M."/>
            <person name="Goldberg J."/>
            <person name="Griggs A."/>
            <person name="Gujja S."/>
            <person name="Heiman D."/>
            <person name="Howarth C."/>
            <person name="Larson L."/>
            <person name="Lui A."/>
            <person name="MacDonald P.J.P."/>
            <person name="Montmayeur A."/>
            <person name="Murphy C."/>
            <person name="Neiman D."/>
            <person name="Pearson M."/>
            <person name="Priest M."/>
            <person name="Roberts A."/>
            <person name="Saif S."/>
            <person name="Shea T."/>
            <person name="Shenoy N."/>
            <person name="Sisk P."/>
            <person name="Stolte C."/>
            <person name="Sykes S."/>
            <person name="Wortman J."/>
            <person name="Nusbaum C."/>
            <person name="Birren B."/>
        </authorList>
    </citation>
    <scope>NUCLEOTIDE SEQUENCE [LARGE SCALE GENOMIC DNA]</scope>
    <source>
        <strain evidence="5 6">ATCC 43532</strain>
    </source>
</reference>
<dbReference type="InterPro" id="IPR051274">
    <property type="entry name" value="3-5_Exoribonuclease"/>
</dbReference>
<dbReference type="RefSeq" id="WP_006692958.1">
    <property type="nucleotide sequence ID" value="NZ_JH376799.1"/>
</dbReference>
<protein>
    <recommendedName>
        <fullName evidence="4">Exonuclease domain-containing protein</fullName>
    </recommendedName>
</protein>
<dbReference type="Pfam" id="PF00929">
    <property type="entry name" value="RNase_T"/>
    <property type="match status" value="1"/>
</dbReference>
<evidence type="ECO:0000259" key="4">
    <source>
        <dbReference type="SMART" id="SM00479"/>
    </source>
</evidence>
<evidence type="ECO:0000313" key="6">
    <source>
        <dbReference type="Proteomes" id="UP000004129"/>
    </source>
</evidence>
<sequence>MKHIVVDLEMNPVAKEHREIRRKLNGEIIEIGAVRLNENFEQEDEFQCYVCPEYGMVKKHITELTGITQEKVAGRPAFSESFHSFVAWIGEAETKIYSWSMSDIKQLRKECRLKLPDFDVNWLDVRWVDLQQAFDDRLGLHNSLALKHALGAMGRRFEGSQHSALADALNTSAVLTLMQDDARFCETMRPVLEILEPSEGLSNSIGDLFPDLEKLKSNL</sequence>
<dbReference type="HOGENOM" id="CLU_037266_3_2_9"/>
<comment type="caution">
    <text evidence="5">The sequence shown here is derived from an EMBL/GenBank/DDBJ whole genome shotgun (WGS) entry which is preliminary data.</text>
</comment>
<evidence type="ECO:0000256" key="2">
    <source>
        <dbReference type="ARBA" id="ARBA00022801"/>
    </source>
</evidence>
<keyword evidence="1" id="KW-0540">Nuclease</keyword>
<feature type="domain" description="Exonuclease" evidence="4">
    <location>
        <begin position="2"/>
        <end position="184"/>
    </location>
</feature>
<dbReference type="InterPro" id="IPR036397">
    <property type="entry name" value="RNaseH_sf"/>
</dbReference>
<evidence type="ECO:0000256" key="3">
    <source>
        <dbReference type="ARBA" id="ARBA00022839"/>
    </source>
</evidence>
<dbReference type="PATRIC" id="fig|679201.3.peg.1539"/>
<dbReference type="PANTHER" id="PTHR23044:SF61">
    <property type="entry name" value="3'-5' EXORIBONUCLEASE 1-RELATED"/>
    <property type="match status" value="1"/>
</dbReference>
<proteinExistence type="predicted"/>
<dbReference type="GO" id="GO:0000175">
    <property type="term" value="F:3'-5'-RNA exonuclease activity"/>
    <property type="evidence" value="ECO:0007669"/>
    <property type="project" value="InterPro"/>
</dbReference>
<dbReference type="SMART" id="SM00479">
    <property type="entry name" value="EXOIII"/>
    <property type="match status" value="1"/>
</dbReference>
<dbReference type="SUPFAM" id="SSF53098">
    <property type="entry name" value="Ribonuclease H-like"/>
    <property type="match status" value="1"/>
</dbReference>
<evidence type="ECO:0000313" key="5">
    <source>
        <dbReference type="EMBL" id="EHG20627.1"/>
    </source>
</evidence>
<dbReference type="InterPro" id="IPR013520">
    <property type="entry name" value="Ribonucl_H"/>
</dbReference>
<keyword evidence="3" id="KW-0269">Exonuclease</keyword>
<dbReference type="PANTHER" id="PTHR23044">
    <property type="entry name" value="3'-5' EXONUCLEASE ERI1-RELATED"/>
    <property type="match status" value="1"/>
</dbReference>
<dbReference type="AlphaFoldDB" id="G5GQJ2"/>
<dbReference type="eggNOG" id="COG5018">
    <property type="taxonomic scope" value="Bacteria"/>
</dbReference>
<keyword evidence="2" id="KW-0378">Hydrolase</keyword>
<dbReference type="EMBL" id="ACZM01000015">
    <property type="protein sequence ID" value="EHG20627.1"/>
    <property type="molecule type" value="Genomic_DNA"/>
</dbReference>
<keyword evidence="6" id="KW-1185">Reference proteome</keyword>
<accession>G5GQJ2</accession>
<dbReference type="STRING" id="679201.HMPREF9334_01523"/>